<evidence type="ECO:0000256" key="5">
    <source>
        <dbReference type="SAM" id="Phobius"/>
    </source>
</evidence>
<dbReference type="Proteomes" id="UP000628775">
    <property type="component" value="Unassembled WGS sequence"/>
</dbReference>
<evidence type="ECO:0000313" key="6">
    <source>
        <dbReference type="EMBL" id="GGE45696.1"/>
    </source>
</evidence>
<sequence length="127" mass="14318">MFFKKSSKVNQFRNFALLLVFAGIAIMYVALLFRAHPILMTLFMCIGFIAVLLSSGVYLWVGLLSTKVVPVVCPNCSKPTKVLGRVDLCMHCNEPLTVDPTLEGKAFDKKYNRRSSYKSQESKDHSH</sequence>
<keyword evidence="3 5" id="KW-1133">Transmembrane helix</keyword>
<keyword evidence="4 5" id="KW-0472">Membrane</keyword>
<protein>
    <submittedName>
        <fullName evidence="6">UPF0295 protein</fullName>
    </submittedName>
</protein>
<keyword evidence="7" id="KW-1185">Reference proteome</keyword>
<keyword evidence="1" id="KW-1003">Cell membrane</keyword>
<accession>A0A8J3DVY1</accession>
<evidence type="ECO:0000256" key="4">
    <source>
        <dbReference type="ARBA" id="ARBA00023136"/>
    </source>
</evidence>
<dbReference type="AlphaFoldDB" id="A0A8J3DVY1"/>
<evidence type="ECO:0000313" key="7">
    <source>
        <dbReference type="Proteomes" id="UP000628775"/>
    </source>
</evidence>
<reference evidence="6" key="2">
    <citation type="submission" date="2020-09" db="EMBL/GenBank/DDBJ databases">
        <authorList>
            <person name="Sun Q."/>
            <person name="Zhou Y."/>
        </authorList>
    </citation>
    <scope>NUCLEOTIDE SEQUENCE</scope>
    <source>
        <strain evidence="6">CGMCC 1.15371</strain>
    </source>
</reference>
<feature type="transmembrane region" description="Helical" evidence="5">
    <location>
        <begin position="39"/>
        <end position="61"/>
    </location>
</feature>
<dbReference type="RefSeq" id="WP_188694593.1">
    <property type="nucleotide sequence ID" value="NZ_BMIR01000011.1"/>
</dbReference>
<dbReference type="NCBIfam" id="NF002796">
    <property type="entry name" value="PRK02935.1"/>
    <property type="match status" value="1"/>
</dbReference>
<evidence type="ECO:0000256" key="3">
    <source>
        <dbReference type="ARBA" id="ARBA00022989"/>
    </source>
</evidence>
<dbReference type="InterPro" id="IPR020912">
    <property type="entry name" value="UPF0295"/>
</dbReference>
<dbReference type="EMBL" id="BMIR01000011">
    <property type="protein sequence ID" value="GGE45696.1"/>
    <property type="molecule type" value="Genomic_DNA"/>
</dbReference>
<comment type="caution">
    <text evidence="6">The sequence shown here is derived from an EMBL/GenBank/DDBJ whole genome shotgun (WGS) entry which is preliminary data.</text>
</comment>
<name>A0A8J3DVY1_9BACL</name>
<evidence type="ECO:0000256" key="2">
    <source>
        <dbReference type="ARBA" id="ARBA00022692"/>
    </source>
</evidence>
<proteinExistence type="predicted"/>
<evidence type="ECO:0000256" key="1">
    <source>
        <dbReference type="ARBA" id="ARBA00022475"/>
    </source>
</evidence>
<feature type="transmembrane region" description="Helical" evidence="5">
    <location>
        <begin position="12"/>
        <end position="33"/>
    </location>
</feature>
<reference evidence="6" key="1">
    <citation type="journal article" date="2014" name="Int. J. Syst. Evol. Microbiol.">
        <title>Complete genome sequence of Corynebacterium casei LMG S-19264T (=DSM 44701T), isolated from a smear-ripened cheese.</title>
        <authorList>
            <consortium name="US DOE Joint Genome Institute (JGI-PGF)"/>
            <person name="Walter F."/>
            <person name="Albersmeier A."/>
            <person name="Kalinowski J."/>
            <person name="Ruckert C."/>
        </authorList>
    </citation>
    <scope>NUCLEOTIDE SEQUENCE</scope>
    <source>
        <strain evidence="6">CGMCC 1.15371</strain>
    </source>
</reference>
<organism evidence="6 7">
    <name type="scientific">Pullulanibacillus camelliae</name>
    <dbReference type="NCBI Taxonomy" id="1707096"/>
    <lineage>
        <taxon>Bacteria</taxon>
        <taxon>Bacillati</taxon>
        <taxon>Bacillota</taxon>
        <taxon>Bacilli</taxon>
        <taxon>Bacillales</taxon>
        <taxon>Sporolactobacillaceae</taxon>
        <taxon>Pullulanibacillus</taxon>
    </lineage>
</organism>
<gene>
    <name evidence="6" type="ORF">GCM10011391_25670</name>
</gene>
<keyword evidence="2 5" id="KW-0812">Transmembrane</keyword>
<dbReference type="Pfam" id="PF11023">
    <property type="entry name" value="DUF2614"/>
    <property type="match status" value="1"/>
</dbReference>